<dbReference type="AlphaFoldDB" id="A0A3M9MQ49"/>
<reference evidence="1 2" key="1">
    <citation type="submission" date="2018-11" db="EMBL/GenBank/DDBJ databases">
        <title>Rufibacter latericius sp. nov., isolated from water in Baiyang Lake.</title>
        <authorList>
            <person name="Yang Y."/>
        </authorList>
    </citation>
    <scope>NUCLEOTIDE SEQUENCE [LARGE SCALE GENOMIC DNA]</scope>
    <source>
        <strain evidence="1 2">MCC P1</strain>
    </source>
</reference>
<name>A0A3M9MQ49_9BACT</name>
<comment type="caution">
    <text evidence="1">The sequence shown here is derived from an EMBL/GenBank/DDBJ whole genome shotgun (WGS) entry which is preliminary data.</text>
</comment>
<accession>A0A3M9MQ49</accession>
<evidence type="ECO:0000313" key="1">
    <source>
        <dbReference type="EMBL" id="RNI27662.1"/>
    </source>
</evidence>
<gene>
    <name evidence="1" type="ORF">EFA69_16215</name>
</gene>
<dbReference type="Proteomes" id="UP000271010">
    <property type="component" value="Unassembled WGS sequence"/>
</dbReference>
<protein>
    <submittedName>
        <fullName evidence="1">Uncharacterized protein</fullName>
    </submittedName>
</protein>
<sequence>MPMRTPKGYMLLVCQDLFNPELTHIMLKGVPIGFIERRKTTYRAIATNGRRKSFRGAKKALLYLVKQK</sequence>
<keyword evidence="2" id="KW-1185">Reference proteome</keyword>
<organism evidence="1 2">
    <name type="scientific">Rufibacter immobilis</name>
    <dbReference type="NCBI Taxonomy" id="1348778"/>
    <lineage>
        <taxon>Bacteria</taxon>
        <taxon>Pseudomonadati</taxon>
        <taxon>Bacteroidota</taxon>
        <taxon>Cytophagia</taxon>
        <taxon>Cytophagales</taxon>
        <taxon>Hymenobacteraceae</taxon>
        <taxon>Rufibacter</taxon>
    </lineage>
</organism>
<proteinExistence type="predicted"/>
<dbReference type="EMBL" id="RJJE01000017">
    <property type="protein sequence ID" value="RNI27662.1"/>
    <property type="molecule type" value="Genomic_DNA"/>
</dbReference>
<evidence type="ECO:0000313" key="2">
    <source>
        <dbReference type="Proteomes" id="UP000271010"/>
    </source>
</evidence>